<reference evidence="1 2" key="1">
    <citation type="submission" date="2019-12" db="EMBL/GenBank/DDBJ databases">
        <title>Spirosoma sp. HMF4905 genome sequencing and assembly.</title>
        <authorList>
            <person name="Kang H."/>
            <person name="Cha I."/>
            <person name="Kim H."/>
            <person name="Joh K."/>
        </authorList>
    </citation>
    <scope>NUCLEOTIDE SEQUENCE [LARGE SCALE GENOMIC DNA]</scope>
    <source>
        <strain evidence="1 2">HMF4905</strain>
    </source>
</reference>
<accession>A0A7K1SIS3</accession>
<dbReference type="AlphaFoldDB" id="A0A7K1SIS3"/>
<comment type="caution">
    <text evidence="1">The sequence shown here is derived from an EMBL/GenBank/DDBJ whole genome shotgun (WGS) entry which is preliminary data.</text>
</comment>
<protein>
    <submittedName>
        <fullName evidence="1">Uncharacterized protein</fullName>
    </submittedName>
</protein>
<organism evidence="1 2">
    <name type="scientific">Spirosoma arboris</name>
    <dbReference type="NCBI Taxonomy" id="2682092"/>
    <lineage>
        <taxon>Bacteria</taxon>
        <taxon>Pseudomonadati</taxon>
        <taxon>Bacteroidota</taxon>
        <taxon>Cytophagia</taxon>
        <taxon>Cytophagales</taxon>
        <taxon>Cytophagaceae</taxon>
        <taxon>Spirosoma</taxon>
    </lineage>
</organism>
<keyword evidence="2" id="KW-1185">Reference proteome</keyword>
<evidence type="ECO:0000313" key="2">
    <source>
        <dbReference type="Proteomes" id="UP000436006"/>
    </source>
</evidence>
<dbReference type="EMBL" id="WPIN01000011">
    <property type="protein sequence ID" value="MVM33466.1"/>
    <property type="molecule type" value="Genomic_DNA"/>
</dbReference>
<gene>
    <name evidence="1" type="ORF">GO755_25745</name>
</gene>
<dbReference type="RefSeq" id="WP_157588183.1">
    <property type="nucleotide sequence ID" value="NZ_WPIN01000011.1"/>
</dbReference>
<evidence type="ECO:0000313" key="1">
    <source>
        <dbReference type="EMBL" id="MVM33466.1"/>
    </source>
</evidence>
<name>A0A7K1SIS3_9BACT</name>
<proteinExistence type="predicted"/>
<sequence length="92" mass="10419">MKYLLLLLVSVTLSACFPKQPGPCYNCQLVETVQVTNQTVPTSVTSYHEVCDSLEALTYSRINTRTRVISLGVVNQQEVYRIISRFTTCTRK</sequence>
<dbReference type="PROSITE" id="PS51257">
    <property type="entry name" value="PROKAR_LIPOPROTEIN"/>
    <property type="match status" value="1"/>
</dbReference>
<dbReference type="Proteomes" id="UP000436006">
    <property type="component" value="Unassembled WGS sequence"/>
</dbReference>